<keyword evidence="3" id="KW-1185">Reference proteome</keyword>
<dbReference type="EMBL" id="JAFBCV010000002">
    <property type="protein sequence ID" value="MBM7837869.1"/>
    <property type="molecule type" value="Genomic_DNA"/>
</dbReference>
<reference evidence="2" key="1">
    <citation type="submission" date="2021-01" db="EMBL/GenBank/DDBJ databases">
        <title>Genomic Encyclopedia of Type Strains, Phase IV (KMG-IV): sequencing the most valuable type-strain genomes for metagenomic binning, comparative biology and taxonomic classification.</title>
        <authorList>
            <person name="Goeker M."/>
        </authorList>
    </citation>
    <scope>NUCLEOTIDE SEQUENCE</scope>
    <source>
        <strain evidence="2">DSM 21943</strain>
    </source>
</reference>
<evidence type="ECO:0000256" key="1">
    <source>
        <dbReference type="SAM" id="MobiDB-lite"/>
    </source>
</evidence>
<feature type="region of interest" description="Disordered" evidence="1">
    <location>
        <begin position="96"/>
        <end position="117"/>
    </location>
</feature>
<name>A0ABS2SQU2_9BACI</name>
<comment type="caution">
    <text evidence="2">The sequence shown here is derived from an EMBL/GenBank/DDBJ whole genome shotgun (WGS) entry which is preliminary data.</text>
</comment>
<accession>A0ABS2SQU2</accession>
<sequence>MKFGLGCVYTLFAMALVACNTEPPYEDTINQVLEWENKAIDFDKRLYIDALERDTTSAIRVYDDGDFVEISYDVGPKRPDRTWVYDLRDVEYNRYGNPEDIVNPEPDYEEKKGEVVE</sequence>
<dbReference type="RefSeq" id="WP_204464964.1">
    <property type="nucleotide sequence ID" value="NZ_JAFBCV010000002.1"/>
</dbReference>
<evidence type="ECO:0000313" key="2">
    <source>
        <dbReference type="EMBL" id="MBM7837869.1"/>
    </source>
</evidence>
<organism evidence="2 3">
    <name type="scientific">Shouchella xiaoxiensis</name>
    <dbReference type="NCBI Taxonomy" id="766895"/>
    <lineage>
        <taxon>Bacteria</taxon>
        <taxon>Bacillati</taxon>
        <taxon>Bacillota</taxon>
        <taxon>Bacilli</taxon>
        <taxon>Bacillales</taxon>
        <taxon>Bacillaceae</taxon>
        <taxon>Shouchella</taxon>
    </lineage>
</organism>
<evidence type="ECO:0008006" key="4">
    <source>
        <dbReference type="Google" id="ProtNLM"/>
    </source>
</evidence>
<evidence type="ECO:0000313" key="3">
    <source>
        <dbReference type="Proteomes" id="UP001179280"/>
    </source>
</evidence>
<gene>
    <name evidence="2" type="ORF">JOC54_001100</name>
</gene>
<protein>
    <recommendedName>
        <fullName evidence="4">DUF4467 domain-containing protein</fullName>
    </recommendedName>
</protein>
<proteinExistence type="predicted"/>
<dbReference type="Proteomes" id="UP001179280">
    <property type="component" value="Unassembled WGS sequence"/>
</dbReference>
<dbReference type="PROSITE" id="PS51257">
    <property type="entry name" value="PROKAR_LIPOPROTEIN"/>
    <property type="match status" value="1"/>
</dbReference>